<comment type="subcellular location">
    <subcellularLocation>
        <location evidence="1">Cell membrane</location>
        <topology evidence="1">Multi-pass membrane protein</topology>
    </subcellularLocation>
</comment>
<dbReference type="EMBL" id="MHSZ01000031">
    <property type="protein sequence ID" value="OHA52497.1"/>
    <property type="molecule type" value="Genomic_DNA"/>
</dbReference>
<dbReference type="Pfam" id="PF01594">
    <property type="entry name" value="AI-2E_transport"/>
    <property type="match status" value="1"/>
</dbReference>
<feature type="transmembrane region" description="Helical" evidence="8">
    <location>
        <begin position="248"/>
        <end position="273"/>
    </location>
</feature>
<evidence type="ECO:0000256" key="3">
    <source>
        <dbReference type="ARBA" id="ARBA00022448"/>
    </source>
</evidence>
<dbReference type="GO" id="GO:0005886">
    <property type="term" value="C:plasma membrane"/>
    <property type="evidence" value="ECO:0007669"/>
    <property type="project" value="UniProtKB-SubCell"/>
</dbReference>
<proteinExistence type="inferred from homology"/>
<keyword evidence="5 8" id="KW-0812">Transmembrane</keyword>
<feature type="transmembrane region" description="Helical" evidence="8">
    <location>
        <begin position="204"/>
        <end position="236"/>
    </location>
</feature>
<dbReference type="InterPro" id="IPR002549">
    <property type="entry name" value="AI-2E-like"/>
</dbReference>
<dbReference type="PANTHER" id="PTHR21716:SF53">
    <property type="entry name" value="PERMEASE PERM-RELATED"/>
    <property type="match status" value="1"/>
</dbReference>
<protein>
    <recommendedName>
        <fullName evidence="11">AI-2E family transporter</fullName>
    </recommendedName>
</protein>
<name>A0A1G2PVZ9_9BACT</name>
<evidence type="ECO:0000256" key="2">
    <source>
        <dbReference type="ARBA" id="ARBA00009773"/>
    </source>
</evidence>
<comment type="caution">
    <text evidence="9">The sequence shown here is derived from an EMBL/GenBank/DDBJ whole genome shotgun (WGS) entry which is preliminary data.</text>
</comment>
<keyword evidence="7 8" id="KW-0472">Membrane</keyword>
<organism evidence="9 10">
    <name type="scientific">Candidatus Terrybacteria bacterium RIFCSPLOWO2_01_FULL_58_14</name>
    <dbReference type="NCBI Taxonomy" id="1802369"/>
    <lineage>
        <taxon>Bacteria</taxon>
        <taxon>Candidatus Terryibacteriota</taxon>
    </lineage>
</organism>
<evidence type="ECO:0000256" key="1">
    <source>
        <dbReference type="ARBA" id="ARBA00004651"/>
    </source>
</evidence>
<keyword evidence="4" id="KW-1003">Cell membrane</keyword>
<keyword evidence="6 8" id="KW-1133">Transmembrane helix</keyword>
<accession>A0A1G2PVZ9</accession>
<reference evidence="9 10" key="1">
    <citation type="journal article" date="2016" name="Nat. Commun.">
        <title>Thousands of microbial genomes shed light on interconnected biogeochemical processes in an aquifer system.</title>
        <authorList>
            <person name="Anantharaman K."/>
            <person name="Brown C.T."/>
            <person name="Hug L.A."/>
            <person name="Sharon I."/>
            <person name="Castelle C.J."/>
            <person name="Probst A.J."/>
            <person name="Thomas B.C."/>
            <person name="Singh A."/>
            <person name="Wilkins M.J."/>
            <person name="Karaoz U."/>
            <person name="Brodie E.L."/>
            <person name="Williams K.H."/>
            <person name="Hubbard S.S."/>
            <person name="Banfield J.F."/>
        </authorList>
    </citation>
    <scope>NUCLEOTIDE SEQUENCE [LARGE SCALE GENOMIC DNA]</scope>
</reference>
<feature type="transmembrane region" description="Helical" evidence="8">
    <location>
        <begin position="32"/>
        <end position="51"/>
    </location>
</feature>
<evidence type="ECO:0000313" key="9">
    <source>
        <dbReference type="EMBL" id="OHA52497.1"/>
    </source>
</evidence>
<dbReference type="Proteomes" id="UP000177865">
    <property type="component" value="Unassembled WGS sequence"/>
</dbReference>
<comment type="similarity">
    <text evidence="2">Belongs to the autoinducer-2 exporter (AI-2E) (TC 2.A.86) family.</text>
</comment>
<keyword evidence="3" id="KW-0813">Transport</keyword>
<dbReference type="GO" id="GO:0055085">
    <property type="term" value="P:transmembrane transport"/>
    <property type="evidence" value="ECO:0007669"/>
    <property type="project" value="TreeGrafter"/>
</dbReference>
<gene>
    <name evidence="9" type="ORF">A2991_04190</name>
</gene>
<evidence type="ECO:0000256" key="8">
    <source>
        <dbReference type="SAM" id="Phobius"/>
    </source>
</evidence>
<feature type="transmembrane region" description="Helical" evidence="8">
    <location>
        <begin position="9"/>
        <end position="26"/>
    </location>
</feature>
<sequence length="337" mass="36435">MTIDISIRTILRVCFVLVALLFLFFIRDLLVFLLFAIVLASGIAPLVTWFERGGVPRLVGLLIVVLVAVSALGLFVRAVAPPLLQEFEDFAKNFPAYAQLFVTGLEPIGIAPEGVIGQGVSQALERVAGLLGGGILALPAFTFQIFGGVFTTISLLLVTFYLALERDGVEKLLRLLIPGREESYVVDLWRRAQRMIGIWARGQVLLMVFIGIITYLGLTVLGVRYALLLAIFAAMLEIVPIVGPVVSGAAAVLVAIFQAPALAVLVLLFYILLQQIEGNLIVPMLYRRVLGLHPVIVIFAFLIGVRLGGIIGMILAVPLAAVAMEFLGDFSKGKARI</sequence>
<dbReference type="PANTHER" id="PTHR21716">
    <property type="entry name" value="TRANSMEMBRANE PROTEIN"/>
    <property type="match status" value="1"/>
</dbReference>
<evidence type="ECO:0000256" key="7">
    <source>
        <dbReference type="ARBA" id="ARBA00023136"/>
    </source>
</evidence>
<feature type="transmembrane region" description="Helical" evidence="8">
    <location>
        <begin position="141"/>
        <end position="164"/>
    </location>
</feature>
<evidence type="ECO:0008006" key="11">
    <source>
        <dbReference type="Google" id="ProtNLM"/>
    </source>
</evidence>
<dbReference type="AlphaFoldDB" id="A0A1G2PVZ9"/>
<evidence type="ECO:0000256" key="5">
    <source>
        <dbReference type="ARBA" id="ARBA00022692"/>
    </source>
</evidence>
<feature type="transmembrane region" description="Helical" evidence="8">
    <location>
        <begin position="58"/>
        <end position="80"/>
    </location>
</feature>
<evidence type="ECO:0000256" key="4">
    <source>
        <dbReference type="ARBA" id="ARBA00022475"/>
    </source>
</evidence>
<evidence type="ECO:0000256" key="6">
    <source>
        <dbReference type="ARBA" id="ARBA00022989"/>
    </source>
</evidence>
<evidence type="ECO:0000313" key="10">
    <source>
        <dbReference type="Proteomes" id="UP000177865"/>
    </source>
</evidence>